<evidence type="ECO:0000259" key="10">
    <source>
        <dbReference type="PROSITE" id="PS50157"/>
    </source>
</evidence>
<dbReference type="AlphaFoldDB" id="A0A8J2R142"/>
<dbReference type="Pfam" id="PF00096">
    <property type="entry name" value="zf-C2H2"/>
    <property type="match status" value="2"/>
</dbReference>
<dbReference type="EMBL" id="CAKASE010000076">
    <property type="protein sequence ID" value="CAG9577543.1"/>
    <property type="molecule type" value="Genomic_DNA"/>
</dbReference>
<protein>
    <submittedName>
        <fullName evidence="11">(African queen) hypothetical protein</fullName>
    </submittedName>
</protein>
<sequence length="274" mass="32121">MEEINPLFLDPDCMVSLKRITNESQENDNGVESQSNECTNQTQLETNEKSKKERIKCPECNRYTAENNEQLTRHIRKQHRGENPYQCYMCDYSTYNSVVFEEHIRIHKGIKPFTCKYCPHSSASKRNLQKHELIHRPDNPLKCNKCKYIARHQKGLDWHLRKFHDKNDDDKCQYCNKLFTSASGLAKHLSVMKKCEECDYLSCSKHLIDLHGVKQHGWLKNDKGKKPNSFECAECSWSSSSKLKIMLHLVHHPNQTVNESFLDVSILRKYGIMK</sequence>
<evidence type="ECO:0000256" key="9">
    <source>
        <dbReference type="SAM" id="MobiDB-lite"/>
    </source>
</evidence>
<dbReference type="InterPro" id="IPR050589">
    <property type="entry name" value="Ikaros_C2H2-ZF"/>
</dbReference>
<dbReference type="GO" id="GO:0005634">
    <property type="term" value="C:nucleus"/>
    <property type="evidence" value="ECO:0007669"/>
    <property type="project" value="UniProtKB-SubCell"/>
</dbReference>
<feature type="domain" description="C2H2-type" evidence="10">
    <location>
        <begin position="85"/>
        <end position="112"/>
    </location>
</feature>
<dbReference type="InterPro" id="IPR013087">
    <property type="entry name" value="Znf_C2H2_type"/>
</dbReference>
<organism evidence="11 12">
    <name type="scientific">Danaus chrysippus</name>
    <name type="common">African queen</name>
    <dbReference type="NCBI Taxonomy" id="151541"/>
    <lineage>
        <taxon>Eukaryota</taxon>
        <taxon>Metazoa</taxon>
        <taxon>Ecdysozoa</taxon>
        <taxon>Arthropoda</taxon>
        <taxon>Hexapoda</taxon>
        <taxon>Insecta</taxon>
        <taxon>Pterygota</taxon>
        <taxon>Neoptera</taxon>
        <taxon>Endopterygota</taxon>
        <taxon>Lepidoptera</taxon>
        <taxon>Glossata</taxon>
        <taxon>Ditrysia</taxon>
        <taxon>Papilionoidea</taxon>
        <taxon>Nymphalidae</taxon>
        <taxon>Danainae</taxon>
        <taxon>Danaini</taxon>
        <taxon>Danaina</taxon>
        <taxon>Danaus</taxon>
        <taxon>Anosia</taxon>
    </lineage>
</organism>
<evidence type="ECO:0000313" key="12">
    <source>
        <dbReference type="Proteomes" id="UP000789524"/>
    </source>
</evidence>
<evidence type="ECO:0000256" key="7">
    <source>
        <dbReference type="ARBA" id="ARBA00023242"/>
    </source>
</evidence>
<dbReference type="GO" id="GO:0008270">
    <property type="term" value="F:zinc ion binding"/>
    <property type="evidence" value="ECO:0007669"/>
    <property type="project" value="UniProtKB-KW"/>
</dbReference>
<dbReference type="PANTHER" id="PTHR24404:SF111">
    <property type="entry name" value="GASTRULA ZINC FINGER PROTEIN XLCGF49.1-LIKE-RELATED"/>
    <property type="match status" value="1"/>
</dbReference>
<evidence type="ECO:0000256" key="8">
    <source>
        <dbReference type="PROSITE-ProRule" id="PRU00042"/>
    </source>
</evidence>
<keyword evidence="6" id="KW-0238">DNA-binding</keyword>
<accession>A0A8J2R142</accession>
<keyword evidence="2" id="KW-0479">Metal-binding</keyword>
<dbReference type="PANTHER" id="PTHR24404">
    <property type="entry name" value="ZINC FINGER PROTEIN"/>
    <property type="match status" value="1"/>
</dbReference>
<comment type="subcellular location">
    <subcellularLocation>
        <location evidence="1">Nucleus</location>
    </subcellularLocation>
</comment>
<evidence type="ECO:0000256" key="6">
    <source>
        <dbReference type="ARBA" id="ARBA00023125"/>
    </source>
</evidence>
<comment type="caution">
    <text evidence="11">The sequence shown here is derived from an EMBL/GenBank/DDBJ whole genome shotgun (WGS) entry which is preliminary data.</text>
</comment>
<evidence type="ECO:0000313" key="11">
    <source>
        <dbReference type="EMBL" id="CAG9577543.1"/>
    </source>
</evidence>
<feature type="domain" description="C2H2-type" evidence="10">
    <location>
        <begin position="113"/>
        <end position="140"/>
    </location>
</feature>
<evidence type="ECO:0000256" key="2">
    <source>
        <dbReference type="ARBA" id="ARBA00022723"/>
    </source>
</evidence>
<feature type="compositionally biased region" description="Polar residues" evidence="9">
    <location>
        <begin position="22"/>
        <end position="45"/>
    </location>
</feature>
<dbReference type="InterPro" id="IPR056438">
    <property type="entry name" value="Znf-C2H2_CTCF"/>
</dbReference>
<dbReference type="SUPFAM" id="SSF57667">
    <property type="entry name" value="beta-beta-alpha zinc fingers"/>
    <property type="match status" value="3"/>
</dbReference>
<evidence type="ECO:0000256" key="3">
    <source>
        <dbReference type="ARBA" id="ARBA00022737"/>
    </source>
</evidence>
<proteinExistence type="predicted"/>
<keyword evidence="3" id="KW-0677">Repeat</keyword>
<dbReference type="SMART" id="SM00355">
    <property type="entry name" value="ZnF_C2H2"/>
    <property type="match status" value="7"/>
</dbReference>
<keyword evidence="5" id="KW-0862">Zinc</keyword>
<reference evidence="11" key="1">
    <citation type="submission" date="2021-09" db="EMBL/GenBank/DDBJ databases">
        <authorList>
            <person name="Martin H S."/>
        </authorList>
    </citation>
    <scope>NUCLEOTIDE SEQUENCE</scope>
</reference>
<name>A0A8J2R142_9NEOP</name>
<dbReference type="InterPro" id="IPR036236">
    <property type="entry name" value="Znf_C2H2_sf"/>
</dbReference>
<gene>
    <name evidence="11" type="ORF">DCHRY22_LOCUS12363</name>
</gene>
<evidence type="ECO:0000256" key="4">
    <source>
        <dbReference type="ARBA" id="ARBA00022771"/>
    </source>
</evidence>
<dbReference type="PROSITE" id="PS50157">
    <property type="entry name" value="ZINC_FINGER_C2H2_2"/>
    <property type="match status" value="2"/>
</dbReference>
<dbReference type="GO" id="GO:0006357">
    <property type="term" value="P:regulation of transcription by RNA polymerase II"/>
    <property type="evidence" value="ECO:0007669"/>
    <property type="project" value="TreeGrafter"/>
</dbReference>
<feature type="region of interest" description="Disordered" evidence="9">
    <location>
        <begin position="21"/>
        <end position="50"/>
    </location>
</feature>
<evidence type="ECO:0000256" key="1">
    <source>
        <dbReference type="ARBA" id="ARBA00004123"/>
    </source>
</evidence>
<keyword evidence="12" id="KW-1185">Reference proteome</keyword>
<dbReference type="Pfam" id="PF23611">
    <property type="entry name" value="zf-C2H2_16"/>
    <property type="match status" value="1"/>
</dbReference>
<dbReference type="GO" id="GO:0003700">
    <property type="term" value="F:DNA-binding transcription factor activity"/>
    <property type="evidence" value="ECO:0007669"/>
    <property type="project" value="TreeGrafter"/>
</dbReference>
<dbReference type="Gene3D" id="3.30.160.60">
    <property type="entry name" value="Classic Zinc Finger"/>
    <property type="match status" value="3"/>
</dbReference>
<dbReference type="GO" id="GO:0000978">
    <property type="term" value="F:RNA polymerase II cis-regulatory region sequence-specific DNA binding"/>
    <property type="evidence" value="ECO:0007669"/>
    <property type="project" value="TreeGrafter"/>
</dbReference>
<keyword evidence="4 8" id="KW-0863">Zinc-finger</keyword>
<dbReference type="OrthoDB" id="6077919at2759"/>
<evidence type="ECO:0000256" key="5">
    <source>
        <dbReference type="ARBA" id="ARBA00022833"/>
    </source>
</evidence>
<dbReference type="Proteomes" id="UP000789524">
    <property type="component" value="Unassembled WGS sequence"/>
</dbReference>
<keyword evidence="7" id="KW-0539">Nucleus</keyword>